<sequence length="580" mass="64952">MPRGAPPISADEFARFLKKCTPLHGWTRSISVANSGGPDSTALLFLLKRHIDGVRANSPHSLPAQLYSLTVDHALQPESAKMAKLAEERATSMGIPHVTSRVPWGQDPFPEHPGEGDAFEETGRVVRYRLLLDRMKELDSYILALGHHGDDQVETSLMRLAKGTTEIGAGGMRKVRRWGMGMHNNDLNFAGMDGMRRWMIRPLLDLGKERILATCYANNLEFATDTTNFQPELTLRNAIRTLVSQNSFEPESLGPNIPLHILDGLQQIKTNISTLQSVEMDPSGGLDHLRSAVSVLSNQLEDIDSLVDSGLNRCHLPSPAGTYLVSSRGLATVNDPLVQHALVLRIMRYVSFFAWGTIRADANRRRVSIERIIRSLWTPDPFQSGVKPFVAGGGVVWTPVLVTKSRLKFPVNNVAPVRKSGDLVGWLASRQVPFIEARLQALGMPNVLKRDITEQLRAYLAIRHEKPGQIFDFLWDNRFLLHINVDGISEKIARAVLEEGNQIWVYPHSRWFWPKVVQFDATGSEASETVLHSTLTVPKRGIVPLDRDVMLKWPQAYTRDLEEITAPWIETEYIRSLSAL</sequence>
<dbReference type="GO" id="GO:0008033">
    <property type="term" value="P:tRNA processing"/>
    <property type="evidence" value="ECO:0007669"/>
    <property type="project" value="UniProtKB-KW"/>
</dbReference>
<dbReference type="NCBIfam" id="TIGR02432">
    <property type="entry name" value="lysidine_TilS_N"/>
    <property type="match status" value="1"/>
</dbReference>
<dbReference type="AlphaFoldDB" id="A0A8H6VXJ7"/>
<dbReference type="EMBL" id="JACAZF010000009">
    <property type="protein sequence ID" value="KAF7295576.1"/>
    <property type="molecule type" value="Genomic_DNA"/>
</dbReference>
<dbReference type="CDD" id="cd01992">
    <property type="entry name" value="TilS_N"/>
    <property type="match status" value="1"/>
</dbReference>
<evidence type="ECO:0000256" key="2">
    <source>
        <dbReference type="ARBA" id="ARBA00022598"/>
    </source>
</evidence>
<accession>A0A8H6VXJ7</accession>
<dbReference type="InterPro" id="IPR011063">
    <property type="entry name" value="TilS/TtcA_N"/>
</dbReference>
<evidence type="ECO:0000256" key="3">
    <source>
        <dbReference type="ARBA" id="ARBA00022694"/>
    </source>
</evidence>
<comment type="caution">
    <text evidence="8">The sequence shown here is derived from an EMBL/GenBank/DDBJ whole genome shotgun (WGS) entry which is preliminary data.</text>
</comment>
<evidence type="ECO:0000256" key="5">
    <source>
        <dbReference type="ARBA" id="ARBA00022840"/>
    </source>
</evidence>
<dbReference type="PANTHER" id="PTHR43033">
    <property type="entry name" value="TRNA(ILE)-LYSIDINE SYNTHASE-RELATED"/>
    <property type="match status" value="1"/>
</dbReference>
<name>A0A8H6VXJ7_9AGAR</name>
<keyword evidence="3" id="KW-0819">tRNA processing</keyword>
<dbReference type="GO" id="GO:0005524">
    <property type="term" value="F:ATP binding"/>
    <property type="evidence" value="ECO:0007669"/>
    <property type="project" value="UniProtKB-KW"/>
</dbReference>
<dbReference type="EC" id="6.3.4.19" evidence="1"/>
<proteinExistence type="inferred from homology"/>
<keyword evidence="5" id="KW-0067">ATP-binding</keyword>
<reference evidence="8" key="1">
    <citation type="submission" date="2020-05" db="EMBL/GenBank/DDBJ databases">
        <title>Mycena genomes resolve the evolution of fungal bioluminescence.</title>
        <authorList>
            <person name="Tsai I.J."/>
        </authorList>
    </citation>
    <scope>NUCLEOTIDE SEQUENCE</scope>
    <source>
        <strain evidence="8">171206Taipei</strain>
    </source>
</reference>
<evidence type="ECO:0000259" key="7">
    <source>
        <dbReference type="Pfam" id="PF01171"/>
    </source>
</evidence>
<dbReference type="GeneID" id="59350061"/>
<evidence type="ECO:0000256" key="6">
    <source>
        <dbReference type="ARBA" id="ARBA00048539"/>
    </source>
</evidence>
<dbReference type="PANTHER" id="PTHR43033:SF1">
    <property type="entry name" value="TRNA(ILE)-LYSIDINE SYNTHASE-RELATED"/>
    <property type="match status" value="1"/>
</dbReference>
<protein>
    <recommendedName>
        <fullName evidence="1">tRNA(Ile)-lysidine synthetase</fullName>
        <ecNumber evidence="1">6.3.4.19</ecNumber>
    </recommendedName>
</protein>
<dbReference type="RefSeq" id="XP_037216939.1">
    <property type="nucleotide sequence ID" value="XM_037367545.1"/>
</dbReference>
<organism evidence="8 9">
    <name type="scientific">Mycena indigotica</name>
    <dbReference type="NCBI Taxonomy" id="2126181"/>
    <lineage>
        <taxon>Eukaryota</taxon>
        <taxon>Fungi</taxon>
        <taxon>Dikarya</taxon>
        <taxon>Basidiomycota</taxon>
        <taxon>Agaricomycotina</taxon>
        <taxon>Agaricomycetes</taxon>
        <taxon>Agaricomycetidae</taxon>
        <taxon>Agaricales</taxon>
        <taxon>Marasmiineae</taxon>
        <taxon>Mycenaceae</taxon>
        <taxon>Mycena</taxon>
    </lineage>
</organism>
<evidence type="ECO:0000313" key="9">
    <source>
        <dbReference type="Proteomes" id="UP000636479"/>
    </source>
</evidence>
<keyword evidence="9" id="KW-1185">Reference proteome</keyword>
<dbReference type="Proteomes" id="UP000636479">
    <property type="component" value="Unassembled WGS sequence"/>
</dbReference>
<evidence type="ECO:0000256" key="1">
    <source>
        <dbReference type="ARBA" id="ARBA00013267"/>
    </source>
</evidence>
<dbReference type="SUPFAM" id="SSF52402">
    <property type="entry name" value="Adenine nucleotide alpha hydrolases-like"/>
    <property type="match status" value="1"/>
</dbReference>
<dbReference type="HAMAP" id="MF_01161">
    <property type="entry name" value="tRNA_Ile_lys_synt"/>
    <property type="match status" value="1"/>
</dbReference>
<keyword evidence="2" id="KW-0436">Ligase</keyword>
<dbReference type="InterPro" id="IPR012094">
    <property type="entry name" value="tRNA_Ile_lys_synt"/>
</dbReference>
<dbReference type="Gene3D" id="3.40.50.620">
    <property type="entry name" value="HUPs"/>
    <property type="match status" value="1"/>
</dbReference>
<keyword evidence="4" id="KW-0547">Nucleotide-binding</keyword>
<dbReference type="GO" id="GO:0032267">
    <property type="term" value="F:tRNA(Ile)-lysidine synthase activity"/>
    <property type="evidence" value="ECO:0007669"/>
    <property type="project" value="UniProtKB-EC"/>
</dbReference>
<evidence type="ECO:0000313" key="8">
    <source>
        <dbReference type="EMBL" id="KAF7295576.1"/>
    </source>
</evidence>
<evidence type="ECO:0000256" key="4">
    <source>
        <dbReference type="ARBA" id="ARBA00022741"/>
    </source>
</evidence>
<dbReference type="OrthoDB" id="434144at2759"/>
<feature type="domain" description="tRNA(Ile)-lysidine/2-thiocytidine synthase N-terminal" evidence="7">
    <location>
        <begin position="30"/>
        <end position="241"/>
    </location>
</feature>
<dbReference type="InterPro" id="IPR014729">
    <property type="entry name" value="Rossmann-like_a/b/a_fold"/>
</dbReference>
<gene>
    <name evidence="8" type="ORF">MIND_01097600</name>
</gene>
<dbReference type="Pfam" id="PF01171">
    <property type="entry name" value="ATP_bind_3"/>
    <property type="match status" value="1"/>
</dbReference>
<comment type="catalytic activity">
    <reaction evidence="6">
        <text>cytidine(34) in tRNA(Ile2) + L-lysine + ATP = lysidine(34) in tRNA(Ile2) + AMP + diphosphate + H(+)</text>
        <dbReference type="Rhea" id="RHEA:43744"/>
        <dbReference type="Rhea" id="RHEA-COMP:10625"/>
        <dbReference type="Rhea" id="RHEA-COMP:10670"/>
        <dbReference type="ChEBI" id="CHEBI:15378"/>
        <dbReference type="ChEBI" id="CHEBI:30616"/>
        <dbReference type="ChEBI" id="CHEBI:32551"/>
        <dbReference type="ChEBI" id="CHEBI:33019"/>
        <dbReference type="ChEBI" id="CHEBI:82748"/>
        <dbReference type="ChEBI" id="CHEBI:83665"/>
        <dbReference type="ChEBI" id="CHEBI:456215"/>
        <dbReference type="EC" id="6.3.4.19"/>
    </reaction>
</comment>
<dbReference type="InterPro" id="IPR012795">
    <property type="entry name" value="tRNA_Ile_lys_synt_N"/>
</dbReference>